<gene>
    <name evidence="2" type="ORF">TNIN_345091</name>
</gene>
<organism evidence="2 3">
    <name type="scientific">Trichonephila inaurata madagascariensis</name>
    <dbReference type="NCBI Taxonomy" id="2747483"/>
    <lineage>
        <taxon>Eukaryota</taxon>
        <taxon>Metazoa</taxon>
        <taxon>Ecdysozoa</taxon>
        <taxon>Arthropoda</taxon>
        <taxon>Chelicerata</taxon>
        <taxon>Arachnida</taxon>
        <taxon>Araneae</taxon>
        <taxon>Araneomorphae</taxon>
        <taxon>Entelegynae</taxon>
        <taxon>Araneoidea</taxon>
        <taxon>Nephilidae</taxon>
        <taxon>Trichonephila</taxon>
        <taxon>Trichonephila inaurata</taxon>
    </lineage>
</organism>
<evidence type="ECO:0000313" key="3">
    <source>
        <dbReference type="Proteomes" id="UP000886998"/>
    </source>
</evidence>
<evidence type="ECO:0000313" key="2">
    <source>
        <dbReference type="EMBL" id="GFY71219.1"/>
    </source>
</evidence>
<dbReference type="EMBL" id="BMAV01018678">
    <property type="protein sequence ID" value="GFY71219.1"/>
    <property type="molecule type" value="Genomic_DNA"/>
</dbReference>
<keyword evidence="3" id="KW-1185">Reference proteome</keyword>
<reference evidence="2" key="1">
    <citation type="submission" date="2020-08" db="EMBL/GenBank/DDBJ databases">
        <title>Multicomponent nature underlies the extraordinary mechanical properties of spider dragline silk.</title>
        <authorList>
            <person name="Kono N."/>
            <person name="Nakamura H."/>
            <person name="Mori M."/>
            <person name="Yoshida Y."/>
            <person name="Ohtoshi R."/>
            <person name="Malay A.D."/>
            <person name="Moran D.A.P."/>
            <person name="Tomita M."/>
            <person name="Numata K."/>
            <person name="Arakawa K."/>
        </authorList>
    </citation>
    <scope>NUCLEOTIDE SEQUENCE</scope>
</reference>
<protein>
    <submittedName>
        <fullName evidence="2">Uncharacterized protein</fullName>
    </submittedName>
</protein>
<name>A0A8X6YKE7_9ARAC</name>
<evidence type="ECO:0000256" key="1">
    <source>
        <dbReference type="SAM" id="MobiDB-lite"/>
    </source>
</evidence>
<proteinExistence type="predicted"/>
<sequence>MAKKGFLVSELWTLLLYTKPDYPDHTNPLTLVKEKNEFWTIPTNLQDNLSNKTKKIKKCKVKKKYSTDFVFPNKTARLPNLTKPPELIETQSNYEQEQDVTHAFEPEPDIVVPKP</sequence>
<dbReference type="AlphaFoldDB" id="A0A8X6YKE7"/>
<dbReference type="Proteomes" id="UP000886998">
    <property type="component" value="Unassembled WGS sequence"/>
</dbReference>
<accession>A0A8X6YKE7</accession>
<comment type="caution">
    <text evidence="2">The sequence shown here is derived from an EMBL/GenBank/DDBJ whole genome shotgun (WGS) entry which is preliminary data.</text>
</comment>
<feature type="region of interest" description="Disordered" evidence="1">
    <location>
        <begin position="96"/>
        <end position="115"/>
    </location>
</feature>